<accession>A0AA39HD90</accession>
<dbReference type="Pfam" id="PF10318">
    <property type="entry name" value="7TM_GPCR_Srh"/>
    <property type="match status" value="1"/>
</dbReference>
<evidence type="ECO:0000313" key="3">
    <source>
        <dbReference type="Proteomes" id="UP001175271"/>
    </source>
</evidence>
<dbReference type="InterPro" id="IPR019422">
    <property type="entry name" value="7TM_GPCR_serpentine_rcpt_Srh"/>
</dbReference>
<dbReference type="EMBL" id="JAUCMV010000004">
    <property type="protein sequence ID" value="KAK0402372.1"/>
    <property type="molecule type" value="Genomic_DNA"/>
</dbReference>
<name>A0AA39HD90_9BILA</name>
<sequence>MSVRYDLLYNRILDVSGVLHVTVKTFTIIIIIRYTPVDMRHMSVFLLNGMVWNYAGNLLFTFIHFYPMYPSECIRADGIVSYFMKDEIVGHILFCAVFWCILNCAIAITFVFPYRYLIFAHAHLMAKVKTVYVVTVCAAIHVSTTVFFLFLYSNWMIRYDDSKKTNFQNISCCFVLSLMDGCN</sequence>
<feature type="transmembrane region" description="Helical" evidence="1">
    <location>
        <begin position="88"/>
        <end position="118"/>
    </location>
</feature>
<gene>
    <name evidence="2" type="ORF">QR680_016302</name>
</gene>
<dbReference type="AlphaFoldDB" id="A0AA39HD90"/>
<comment type="caution">
    <text evidence="2">The sequence shown here is derived from an EMBL/GenBank/DDBJ whole genome shotgun (WGS) entry which is preliminary data.</text>
</comment>
<keyword evidence="1" id="KW-0812">Transmembrane</keyword>
<feature type="transmembrane region" description="Helical" evidence="1">
    <location>
        <begin position="130"/>
        <end position="152"/>
    </location>
</feature>
<proteinExistence type="predicted"/>
<dbReference type="Proteomes" id="UP001175271">
    <property type="component" value="Unassembled WGS sequence"/>
</dbReference>
<feature type="transmembrane region" description="Helical" evidence="1">
    <location>
        <begin position="12"/>
        <end position="32"/>
    </location>
</feature>
<keyword evidence="1" id="KW-0472">Membrane</keyword>
<protein>
    <submittedName>
        <fullName evidence="2">Uncharacterized protein</fullName>
    </submittedName>
</protein>
<organism evidence="2 3">
    <name type="scientific">Steinernema hermaphroditum</name>
    <dbReference type="NCBI Taxonomy" id="289476"/>
    <lineage>
        <taxon>Eukaryota</taxon>
        <taxon>Metazoa</taxon>
        <taxon>Ecdysozoa</taxon>
        <taxon>Nematoda</taxon>
        <taxon>Chromadorea</taxon>
        <taxon>Rhabditida</taxon>
        <taxon>Tylenchina</taxon>
        <taxon>Panagrolaimomorpha</taxon>
        <taxon>Strongyloidoidea</taxon>
        <taxon>Steinernematidae</taxon>
        <taxon>Steinernema</taxon>
    </lineage>
</organism>
<evidence type="ECO:0000313" key="2">
    <source>
        <dbReference type="EMBL" id="KAK0402372.1"/>
    </source>
</evidence>
<reference evidence="2" key="1">
    <citation type="submission" date="2023-06" db="EMBL/GenBank/DDBJ databases">
        <title>Genomic analysis of the entomopathogenic nematode Steinernema hermaphroditum.</title>
        <authorList>
            <person name="Schwarz E.M."/>
            <person name="Heppert J.K."/>
            <person name="Baniya A."/>
            <person name="Schwartz H.T."/>
            <person name="Tan C.-H."/>
            <person name="Antoshechkin I."/>
            <person name="Sternberg P.W."/>
            <person name="Goodrich-Blair H."/>
            <person name="Dillman A.R."/>
        </authorList>
    </citation>
    <scope>NUCLEOTIDE SEQUENCE</scope>
    <source>
        <strain evidence="2">PS9179</strain>
        <tissue evidence="2">Whole animal</tissue>
    </source>
</reference>
<keyword evidence="1" id="KW-1133">Transmembrane helix</keyword>
<feature type="transmembrane region" description="Helical" evidence="1">
    <location>
        <begin position="44"/>
        <end position="68"/>
    </location>
</feature>
<keyword evidence="3" id="KW-1185">Reference proteome</keyword>
<evidence type="ECO:0000256" key="1">
    <source>
        <dbReference type="SAM" id="Phobius"/>
    </source>
</evidence>